<organism evidence="2 3">
    <name type="scientific">Clostridium yunnanense</name>
    <dbReference type="NCBI Taxonomy" id="2800325"/>
    <lineage>
        <taxon>Bacteria</taxon>
        <taxon>Bacillati</taxon>
        <taxon>Bacillota</taxon>
        <taxon>Clostridia</taxon>
        <taxon>Eubacteriales</taxon>
        <taxon>Clostridiaceae</taxon>
        <taxon>Clostridium</taxon>
    </lineage>
</organism>
<accession>A0ABS1EJD5</accession>
<dbReference type="EMBL" id="JAENHN010000006">
    <property type="protein sequence ID" value="MBK1809455.1"/>
    <property type="molecule type" value="Genomic_DNA"/>
</dbReference>
<sequence>MKRALEFLQESRTFYLATTEGDQPRVRPFGAVFEYEGKLYIVTNNKKECFKQMLENPKVEISAMNKGKWIRIAGEVAHDDRHEVKELALETIPSLKSMYSIEDGVFAVLYFTKGTATISSFAGEPETFSLYTNQ</sequence>
<dbReference type="Gene3D" id="2.30.110.10">
    <property type="entry name" value="Electron Transport, Fmn-binding Protein, Chain A"/>
    <property type="match status" value="1"/>
</dbReference>
<name>A0ABS1EJD5_9CLOT</name>
<dbReference type="InterPro" id="IPR011576">
    <property type="entry name" value="Pyridox_Oxase_N"/>
</dbReference>
<dbReference type="Proteomes" id="UP000596739">
    <property type="component" value="Unassembled WGS sequence"/>
</dbReference>
<proteinExistence type="predicted"/>
<protein>
    <submittedName>
        <fullName evidence="2">Pyridoxamine 5'-phosphate oxidase family protein</fullName>
    </submittedName>
</protein>
<keyword evidence="3" id="KW-1185">Reference proteome</keyword>
<dbReference type="RefSeq" id="WP_200265990.1">
    <property type="nucleotide sequence ID" value="NZ_JAENHN010000006.1"/>
</dbReference>
<evidence type="ECO:0000313" key="2">
    <source>
        <dbReference type="EMBL" id="MBK1809455.1"/>
    </source>
</evidence>
<comment type="caution">
    <text evidence="2">The sequence shown here is derived from an EMBL/GenBank/DDBJ whole genome shotgun (WGS) entry which is preliminary data.</text>
</comment>
<feature type="domain" description="Pyridoxamine 5'-phosphate oxidase N-terminal" evidence="1">
    <location>
        <begin position="3"/>
        <end position="87"/>
    </location>
</feature>
<evidence type="ECO:0000313" key="3">
    <source>
        <dbReference type="Proteomes" id="UP000596739"/>
    </source>
</evidence>
<gene>
    <name evidence="2" type="ORF">JHL18_02190</name>
</gene>
<dbReference type="SUPFAM" id="SSF50475">
    <property type="entry name" value="FMN-binding split barrel"/>
    <property type="match status" value="1"/>
</dbReference>
<evidence type="ECO:0000259" key="1">
    <source>
        <dbReference type="Pfam" id="PF01243"/>
    </source>
</evidence>
<dbReference type="Pfam" id="PF01243">
    <property type="entry name" value="PNPOx_N"/>
    <property type="match status" value="1"/>
</dbReference>
<reference evidence="3" key="1">
    <citation type="submission" date="2021-01" db="EMBL/GenBank/DDBJ databases">
        <title>Genome public.</title>
        <authorList>
            <person name="Liu C."/>
            <person name="Sun Q."/>
        </authorList>
    </citation>
    <scope>NUCLEOTIDE SEQUENCE [LARGE SCALE GENOMIC DNA]</scope>
    <source>
        <strain evidence="3">YIM B02505</strain>
    </source>
</reference>
<dbReference type="InterPro" id="IPR012349">
    <property type="entry name" value="Split_barrel_FMN-bd"/>
</dbReference>